<evidence type="ECO:0000256" key="9">
    <source>
        <dbReference type="PROSITE-ProRule" id="PRU00169"/>
    </source>
</evidence>
<dbReference type="EC" id="2.7.13.3" evidence="2"/>
<keyword evidence="6 12" id="KW-0418">Kinase</keyword>
<evidence type="ECO:0000259" key="11">
    <source>
        <dbReference type="PROSITE" id="PS50110"/>
    </source>
</evidence>
<protein>
    <recommendedName>
        <fullName evidence="2">histidine kinase</fullName>
        <ecNumber evidence="2">2.7.13.3</ecNumber>
    </recommendedName>
</protein>
<evidence type="ECO:0000256" key="2">
    <source>
        <dbReference type="ARBA" id="ARBA00012438"/>
    </source>
</evidence>
<dbReference type="CDD" id="cd00082">
    <property type="entry name" value="HisKA"/>
    <property type="match status" value="1"/>
</dbReference>
<evidence type="ECO:0000256" key="8">
    <source>
        <dbReference type="ARBA" id="ARBA00023012"/>
    </source>
</evidence>
<dbReference type="PRINTS" id="PR00344">
    <property type="entry name" value="BCTRLSENSOR"/>
</dbReference>
<dbReference type="SMART" id="SM00387">
    <property type="entry name" value="HATPase_c"/>
    <property type="match status" value="1"/>
</dbReference>
<dbReference type="InterPro" id="IPR005467">
    <property type="entry name" value="His_kinase_dom"/>
</dbReference>
<dbReference type="AlphaFoldDB" id="A0A085TTQ0"/>
<dbReference type="InterPro" id="IPR036097">
    <property type="entry name" value="HisK_dim/P_sf"/>
</dbReference>
<evidence type="ECO:0000256" key="7">
    <source>
        <dbReference type="ARBA" id="ARBA00022840"/>
    </source>
</evidence>
<evidence type="ECO:0000259" key="10">
    <source>
        <dbReference type="PROSITE" id="PS50109"/>
    </source>
</evidence>
<evidence type="ECO:0000313" key="12">
    <source>
        <dbReference type="EMBL" id="KFE34097.1"/>
    </source>
</evidence>
<keyword evidence="7" id="KW-0067">ATP-binding</keyword>
<dbReference type="InterPro" id="IPR011006">
    <property type="entry name" value="CheY-like_superfamily"/>
</dbReference>
<dbReference type="Pfam" id="PF02518">
    <property type="entry name" value="HATPase_c"/>
    <property type="match status" value="1"/>
</dbReference>
<evidence type="ECO:0000256" key="1">
    <source>
        <dbReference type="ARBA" id="ARBA00000085"/>
    </source>
</evidence>
<dbReference type="OrthoDB" id="9760752at2"/>
<comment type="caution">
    <text evidence="12">The sequence shown here is derived from an EMBL/GenBank/DDBJ whole genome shotgun (WGS) entry which is preliminary data.</text>
</comment>
<dbReference type="Gene3D" id="1.10.287.130">
    <property type="match status" value="1"/>
</dbReference>
<reference evidence="12 13" key="2">
    <citation type="journal article" date="2015" name="Antonie Van Leeuwenhoek">
        <title>Thioclava indica sp. nov., isolated from surface seawater of the Indian Ocean.</title>
        <authorList>
            <person name="Liu Y."/>
            <person name="Lai Q."/>
            <person name="Du J."/>
            <person name="Xu H."/>
            <person name="Jiang L."/>
            <person name="Shao Z."/>
        </authorList>
    </citation>
    <scope>NUCLEOTIDE SEQUENCE [LARGE SCALE GENOMIC DNA]</scope>
    <source>
        <strain evidence="12 13">13D2W-2</strain>
    </source>
</reference>
<dbReference type="eggNOG" id="COG4251">
    <property type="taxonomic scope" value="Bacteria"/>
</dbReference>
<comment type="catalytic activity">
    <reaction evidence="1">
        <text>ATP + protein L-histidine = ADP + protein N-phospho-L-histidine.</text>
        <dbReference type="EC" id="2.7.13.3"/>
    </reaction>
</comment>
<dbReference type="RefSeq" id="WP_038147919.1">
    <property type="nucleotide sequence ID" value="NZ_AQRC01000013.1"/>
</dbReference>
<dbReference type="STRING" id="1317124.DW2_15295"/>
<name>A0A085TTQ0_9RHOB</name>
<dbReference type="Proteomes" id="UP000028607">
    <property type="component" value="Unassembled WGS sequence"/>
</dbReference>
<feature type="domain" description="Histidine kinase" evidence="10">
    <location>
        <begin position="141"/>
        <end position="355"/>
    </location>
</feature>
<feature type="domain" description="Response regulatory" evidence="11">
    <location>
        <begin position="4"/>
        <end position="118"/>
    </location>
</feature>
<evidence type="ECO:0000313" key="13">
    <source>
        <dbReference type="Proteomes" id="UP000028607"/>
    </source>
</evidence>
<gene>
    <name evidence="12" type="ORF">DW2_15295</name>
</gene>
<keyword evidence="4" id="KW-0808">Transferase</keyword>
<reference evidence="13" key="1">
    <citation type="submission" date="2013-04" db="EMBL/GenBank/DDBJ databases">
        <title>Thioclava sp. 13D2W-2 Genome Sequencing.</title>
        <authorList>
            <person name="Lai Q."/>
            <person name="Li G."/>
            <person name="Shao Z."/>
        </authorList>
    </citation>
    <scope>NUCLEOTIDE SEQUENCE [LARGE SCALE GENOMIC DNA]</scope>
    <source>
        <strain evidence="13">13D2W-2</strain>
    </source>
</reference>
<dbReference type="Gene3D" id="3.30.565.10">
    <property type="entry name" value="Histidine kinase-like ATPase, C-terminal domain"/>
    <property type="match status" value="1"/>
</dbReference>
<feature type="modified residue" description="4-aspartylphosphate" evidence="9">
    <location>
        <position position="53"/>
    </location>
</feature>
<dbReference type="GO" id="GO:0030295">
    <property type="term" value="F:protein kinase activator activity"/>
    <property type="evidence" value="ECO:0007669"/>
    <property type="project" value="TreeGrafter"/>
</dbReference>
<proteinExistence type="predicted"/>
<evidence type="ECO:0000256" key="5">
    <source>
        <dbReference type="ARBA" id="ARBA00022741"/>
    </source>
</evidence>
<dbReference type="InterPro" id="IPR003661">
    <property type="entry name" value="HisK_dim/P_dom"/>
</dbReference>
<dbReference type="CDD" id="cd00156">
    <property type="entry name" value="REC"/>
    <property type="match status" value="1"/>
</dbReference>
<dbReference type="InterPro" id="IPR050351">
    <property type="entry name" value="BphY/WalK/GraS-like"/>
</dbReference>
<dbReference type="InterPro" id="IPR001789">
    <property type="entry name" value="Sig_transdc_resp-reg_receiver"/>
</dbReference>
<dbReference type="GO" id="GO:0005524">
    <property type="term" value="F:ATP binding"/>
    <property type="evidence" value="ECO:0007669"/>
    <property type="project" value="UniProtKB-KW"/>
</dbReference>
<dbReference type="InterPro" id="IPR036890">
    <property type="entry name" value="HATPase_C_sf"/>
</dbReference>
<dbReference type="PROSITE" id="PS50110">
    <property type="entry name" value="RESPONSE_REGULATORY"/>
    <property type="match status" value="1"/>
</dbReference>
<dbReference type="Pfam" id="PF00072">
    <property type="entry name" value="Response_reg"/>
    <property type="match status" value="1"/>
</dbReference>
<dbReference type="PATRIC" id="fig|1317124.6.peg.3075"/>
<evidence type="ECO:0000256" key="4">
    <source>
        <dbReference type="ARBA" id="ARBA00022679"/>
    </source>
</evidence>
<sequence length="364" mass="39858">MALRFLVIDDDAADQREFSRLLLKIFSDSTILSADEGVTAADVGEPPDVALVDFGLVGITGIELMEELRASWPSTAFIITTGQGDEEIARDSIKRGAADYIPKAKIATEPLRRMIENALAMSDMRRRLQEQQRDLEVFADVMVHDFKSPIRTVRFLLDELKIGLEANDAQAIDNVTRLLDRAAERMGALVDSLACHAMTTKDLPFEIASLREAIDVSLIALTPLIAAESAVVHVHVDDVRLLCSPPQLSQLFQNVIGNSIKYAGGNRPEIYVSAQTDEPGHILISVADNGIGIPKEFRERAFEPFKRAPGAANVAGTGLGLATCRKVAERHGGRIWCDPETESGTMIHVRLPLERGRSQLPSRA</sequence>
<evidence type="ECO:0000256" key="6">
    <source>
        <dbReference type="ARBA" id="ARBA00022777"/>
    </source>
</evidence>
<dbReference type="SUPFAM" id="SSF52172">
    <property type="entry name" value="CheY-like"/>
    <property type="match status" value="1"/>
</dbReference>
<keyword evidence="3 9" id="KW-0597">Phosphoprotein</keyword>
<dbReference type="SUPFAM" id="SSF55874">
    <property type="entry name" value="ATPase domain of HSP90 chaperone/DNA topoisomerase II/histidine kinase"/>
    <property type="match status" value="1"/>
</dbReference>
<dbReference type="SMART" id="SM00448">
    <property type="entry name" value="REC"/>
    <property type="match status" value="1"/>
</dbReference>
<dbReference type="Gene3D" id="3.40.50.2300">
    <property type="match status" value="1"/>
</dbReference>
<keyword evidence="13" id="KW-1185">Reference proteome</keyword>
<keyword evidence="8" id="KW-0902">Two-component regulatory system</keyword>
<dbReference type="GO" id="GO:0000155">
    <property type="term" value="F:phosphorelay sensor kinase activity"/>
    <property type="evidence" value="ECO:0007669"/>
    <property type="project" value="InterPro"/>
</dbReference>
<organism evidence="12 13">
    <name type="scientific">Thioclava atlantica</name>
    <dbReference type="NCBI Taxonomy" id="1317124"/>
    <lineage>
        <taxon>Bacteria</taxon>
        <taxon>Pseudomonadati</taxon>
        <taxon>Pseudomonadota</taxon>
        <taxon>Alphaproteobacteria</taxon>
        <taxon>Rhodobacterales</taxon>
        <taxon>Paracoccaceae</taxon>
        <taxon>Thioclava</taxon>
    </lineage>
</organism>
<dbReference type="PROSITE" id="PS50109">
    <property type="entry name" value="HIS_KIN"/>
    <property type="match status" value="1"/>
</dbReference>
<dbReference type="InterPro" id="IPR003594">
    <property type="entry name" value="HATPase_dom"/>
</dbReference>
<dbReference type="PANTHER" id="PTHR42878:SF7">
    <property type="entry name" value="SENSOR HISTIDINE KINASE GLRK"/>
    <property type="match status" value="1"/>
</dbReference>
<accession>A0A085TTQ0</accession>
<dbReference type="CDD" id="cd00075">
    <property type="entry name" value="HATPase"/>
    <property type="match status" value="1"/>
</dbReference>
<dbReference type="GO" id="GO:0007234">
    <property type="term" value="P:osmosensory signaling via phosphorelay pathway"/>
    <property type="evidence" value="ECO:0007669"/>
    <property type="project" value="TreeGrafter"/>
</dbReference>
<dbReference type="eggNOG" id="COG2197">
    <property type="taxonomic scope" value="Bacteria"/>
</dbReference>
<dbReference type="SUPFAM" id="SSF47384">
    <property type="entry name" value="Homodimeric domain of signal transducing histidine kinase"/>
    <property type="match status" value="1"/>
</dbReference>
<dbReference type="PANTHER" id="PTHR42878">
    <property type="entry name" value="TWO-COMPONENT HISTIDINE KINASE"/>
    <property type="match status" value="1"/>
</dbReference>
<dbReference type="InterPro" id="IPR004358">
    <property type="entry name" value="Sig_transdc_His_kin-like_C"/>
</dbReference>
<dbReference type="EMBL" id="AQRC01000013">
    <property type="protein sequence ID" value="KFE34097.1"/>
    <property type="molecule type" value="Genomic_DNA"/>
</dbReference>
<evidence type="ECO:0000256" key="3">
    <source>
        <dbReference type="ARBA" id="ARBA00022553"/>
    </source>
</evidence>
<keyword evidence="5" id="KW-0547">Nucleotide-binding</keyword>
<dbReference type="GO" id="GO:0000156">
    <property type="term" value="F:phosphorelay response regulator activity"/>
    <property type="evidence" value="ECO:0007669"/>
    <property type="project" value="TreeGrafter"/>
</dbReference>